<dbReference type="NCBIfam" id="TIGR01488">
    <property type="entry name" value="HAD-SF-IB"/>
    <property type="match status" value="1"/>
</dbReference>
<organism evidence="3">
    <name type="scientific">Escherichia coli</name>
    <dbReference type="NCBI Taxonomy" id="562"/>
    <lineage>
        <taxon>Bacteria</taxon>
        <taxon>Pseudomonadati</taxon>
        <taxon>Pseudomonadota</taxon>
        <taxon>Gammaproteobacteria</taxon>
        <taxon>Enterobacterales</taxon>
        <taxon>Enterobacteriaceae</taxon>
        <taxon>Escherichia</taxon>
    </lineage>
</organism>
<sequence length="258" mass="30033">MLVSACADLFSQRYRKAFYSKIQIILWEGGVKNTIAAFDLCDTLVKGNTTFIFLDSYFKNNKKYTLYRKVSRLLPFRVLLKFLFLFRLDLNRKLALRFLKGQNKLALQKHAKYLVDNVFIFNDDIVTLIKKCVDCKLKVYIVSASLDIIVQEVADKLSIDYVSSILSFKNDMCSGNLEKDILFIKKNIFLPNCSDYIDIDIKNLFYISDNIQDIELIKKSFIGYGYYNKKNHFLFVKEGIKRFSLGEALADLNENNCK</sequence>
<dbReference type="EMBL" id="AY573377">
    <property type="protein sequence ID" value="AAT77178.1"/>
    <property type="molecule type" value="Genomic_DNA"/>
</dbReference>
<evidence type="ECO:0000256" key="1">
    <source>
        <dbReference type="ARBA" id="ARBA00022723"/>
    </source>
</evidence>
<dbReference type="Pfam" id="PF12710">
    <property type="entry name" value="HAD"/>
    <property type="match status" value="1"/>
</dbReference>
<dbReference type="InterPro" id="IPR023214">
    <property type="entry name" value="HAD_sf"/>
</dbReference>
<protein>
    <submittedName>
        <fullName evidence="3">WbuN</fullName>
    </submittedName>
</protein>
<dbReference type="Gene3D" id="3.40.50.1000">
    <property type="entry name" value="HAD superfamily/HAD-like"/>
    <property type="match status" value="1"/>
</dbReference>
<evidence type="ECO:0000313" key="3">
    <source>
        <dbReference type="EMBL" id="AAT77178.1"/>
    </source>
</evidence>
<dbReference type="GO" id="GO:0046872">
    <property type="term" value="F:metal ion binding"/>
    <property type="evidence" value="ECO:0007669"/>
    <property type="project" value="UniProtKB-KW"/>
</dbReference>
<reference evidence="3" key="1">
    <citation type="journal article" date="2004" name="J. Clin. Microbiol.">
        <title>Identification of Escherichia coli O114 O-antigen gene cluster and development of an O114 serogroup-specific PCR assay.</title>
        <authorList>
            <person name="Feng L."/>
            <person name="Wang W."/>
            <person name="Tao J."/>
            <person name="Guo H."/>
            <person name="Krause G."/>
            <person name="Beutin L."/>
            <person name="Wang L."/>
        </authorList>
    </citation>
    <scope>NUCLEOTIDE SEQUENCE</scope>
</reference>
<name>Q697D8_ECOLX</name>
<dbReference type="InterPro" id="IPR036412">
    <property type="entry name" value="HAD-like_sf"/>
</dbReference>
<gene>
    <name evidence="3" type="primary">wbuN</name>
</gene>
<accession>Q697D8</accession>
<keyword evidence="2" id="KW-0460">Magnesium</keyword>
<dbReference type="RefSeq" id="WP_244581265.1">
    <property type="nucleotide sequence ID" value="NZ_BGSH01000021.1"/>
</dbReference>
<dbReference type="AlphaFoldDB" id="Q697D8"/>
<proteinExistence type="predicted"/>
<evidence type="ECO:0000256" key="2">
    <source>
        <dbReference type="ARBA" id="ARBA00022842"/>
    </source>
</evidence>
<dbReference type="SUPFAM" id="SSF56784">
    <property type="entry name" value="HAD-like"/>
    <property type="match status" value="1"/>
</dbReference>
<keyword evidence="1" id="KW-0479">Metal-binding</keyword>